<feature type="region of interest" description="Disordered" evidence="1">
    <location>
        <begin position="1"/>
        <end position="22"/>
    </location>
</feature>
<gene>
    <name evidence="2" type="ORF">G4Z16_11630</name>
</gene>
<dbReference type="EMBL" id="CP048882">
    <property type="protein sequence ID" value="QPP06927.1"/>
    <property type="molecule type" value="Genomic_DNA"/>
</dbReference>
<name>A0A7T1WSA3_9ACTN</name>
<evidence type="ECO:0000256" key="1">
    <source>
        <dbReference type="SAM" id="MobiDB-lite"/>
    </source>
</evidence>
<organism evidence="2 3">
    <name type="scientific">Streptomyces bathyalis</name>
    <dbReference type="NCBI Taxonomy" id="2710756"/>
    <lineage>
        <taxon>Bacteria</taxon>
        <taxon>Bacillati</taxon>
        <taxon>Actinomycetota</taxon>
        <taxon>Actinomycetes</taxon>
        <taxon>Kitasatosporales</taxon>
        <taxon>Streptomycetaceae</taxon>
        <taxon>Streptomyces</taxon>
    </lineage>
</organism>
<feature type="region of interest" description="Disordered" evidence="1">
    <location>
        <begin position="166"/>
        <end position="189"/>
    </location>
</feature>
<dbReference type="AlphaFoldDB" id="A0A7T1WSA3"/>
<dbReference type="KEGG" id="sbat:G4Z16_11630"/>
<evidence type="ECO:0000313" key="2">
    <source>
        <dbReference type="EMBL" id="QPP06927.1"/>
    </source>
</evidence>
<accession>A0A7T1WSA3</accession>
<dbReference type="Proteomes" id="UP000595046">
    <property type="component" value="Chromosome"/>
</dbReference>
<sequence length="189" mass="19054">MPTADVPAVPSAPSAGDLAGALPAAPLRPEQLTAVLEGRHAEETVGTVRNTVATAHPLIDNVTGNVTAVRPVALHARATGYQFAVDAARTVDCALSTTAPFVESTYYRTTALTQDASGDLGTFAEGVAADSAVYAHELAGTGVHGNVDKLAAHTVTNVGSLVTAPTKRDLTDPANIPGLPVASQAPAGL</sequence>
<keyword evidence="3" id="KW-1185">Reference proteome</keyword>
<protein>
    <submittedName>
        <fullName evidence="2">Uncharacterized protein</fullName>
    </submittedName>
</protein>
<proteinExistence type="predicted"/>
<evidence type="ECO:0000313" key="3">
    <source>
        <dbReference type="Proteomes" id="UP000595046"/>
    </source>
</evidence>
<reference evidence="3" key="1">
    <citation type="submission" date="2020-02" db="EMBL/GenBank/DDBJ databases">
        <title>Streptomyces sp. ASO4wet.</title>
        <authorList>
            <person name="Risdian C."/>
            <person name="Landwehr W."/>
            <person name="Schupp P."/>
            <person name="Wink J."/>
        </authorList>
    </citation>
    <scope>NUCLEOTIDE SEQUENCE [LARGE SCALE GENOMIC DNA]</scope>
    <source>
        <strain evidence="3">ASO4wet</strain>
    </source>
</reference>